<dbReference type="AlphaFoldDB" id="A0A7R9GC43"/>
<keyword evidence="2" id="KW-1185">Reference proteome</keyword>
<name>A0A7R9GC43_9CRUS</name>
<dbReference type="InterPro" id="IPR032675">
    <property type="entry name" value="LRR_dom_sf"/>
</dbReference>
<dbReference type="Proteomes" id="UP000678499">
    <property type="component" value="Unassembled WGS sequence"/>
</dbReference>
<dbReference type="SUPFAM" id="SSF52047">
    <property type="entry name" value="RNI-like"/>
    <property type="match status" value="1"/>
</dbReference>
<gene>
    <name evidence="1" type="ORF">NMOB1V02_LOCUS3250</name>
</gene>
<protein>
    <recommendedName>
        <fullName evidence="3">F-box domain-containing protein</fullName>
    </recommendedName>
</protein>
<reference evidence="1" key="1">
    <citation type="submission" date="2020-11" db="EMBL/GenBank/DDBJ databases">
        <authorList>
            <person name="Tran Van P."/>
        </authorList>
    </citation>
    <scope>NUCLEOTIDE SEQUENCE</scope>
</reference>
<organism evidence="1">
    <name type="scientific">Notodromas monacha</name>
    <dbReference type="NCBI Taxonomy" id="399045"/>
    <lineage>
        <taxon>Eukaryota</taxon>
        <taxon>Metazoa</taxon>
        <taxon>Ecdysozoa</taxon>
        <taxon>Arthropoda</taxon>
        <taxon>Crustacea</taxon>
        <taxon>Oligostraca</taxon>
        <taxon>Ostracoda</taxon>
        <taxon>Podocopa</taxon>
        <taxon>Podocopida</taxon>
        <taxon>Cypridocopina</taxon>
        <taxon>Cypridoidea</taxon>
        <taxon>Cyprididae</taxon>
        <taxon>Notodromas</taxon>
    </lineage>
</organism>
<accession>A0A7R9GC43</accession>
<proteinExistence type="predicted"/>
<dbReference type="EMBL" id="OA882455">
    <property type="protein sequence ID" value="CAD7275455.1"/>
    <property type="molecule type" value="Genomic_DNA"/>
</dbReference>
<evidence type="ECO:0000313" key="2">
    <source>
        <dbReference type="Proteomes" id="UP000678499"/>
    </source>
</evidence>
<evidence type="ECO:0008006" key="3">
    <source>
        <dbReference type="Google" id="ProtNLM"/>
    </source>
</evidence>
<dbReference type="EMBL" id="CAJPEX010000418">
    <property type="protein sequence ID" value="CAG0915607.1"/>
    <property type="molecule type" value="Genomic_DNA"/>
</dbReference>
<evidence type="ECO:0000313" key="1">
    <source>
        <dbReference type="EMBL" id="CAD7275455.1"/>
    </source>
</evidence>
<sequence>MLSSNLPNFPDEVTVQICRHLHWGDALSLARLDNTISQTWKRVAQEPFMWPTDFHFDGNHLEEMHEILQLGGRHFQSLKFTTQRDVNTKRLLKTISKRACNAVSLFFEKWSCEGTVAEDWEQMISKLPRLTSLRFLKTVIDPHVVLRLTQANITGLQISFQREIWGPKEPLFFQELLSRSSASTLTYLDISGTKMDPSRYRNLLVNLGPQLKGINLLADEGIAEMVEQWQCENLRSFGIQFTVTVEVTRAPFLLASILRKMSVLKTLKLSGHLSCLALNCATRVWVQIKELLRKNLTDLRIVTSSFGREKTGSIPRDVIEAMDKLRVLCLQYPIDDYTLKAILQCARSSRTISIRTSQYSDGHYMDSSDERPSPFELFVKGERYPTEKQLAQLRDSDFTWVWETQNAAKQLVQFQNPSQHSRPDLCNRMRSLISDFPFENLDE</sequence>
<dbReference type="Gene3D" id="3.80.10.10">
    <property type="entry name" value="Ribonuclease Inhibitor"/>
    <property type="match status" value="1"/>
</dbReference>